<sequence length="106" mass="11343">MKTLLTLLFLTLICFLHHTSASPLATELMLKGGCCTGFNRTAVPKSKVKHVGMTPDDCTNKAVVVTTVCDKKICIDPTWTWAKKLLSAFEKSAGNTASPAAPSSKC</sequence>
<dbReference type="InterPro" id="IPR036048">
    <property type="entry name" value="Interleukin_8-like_sf"/>
</dbReference>
<keyword evidence="5" id="KW-1185">Reference proteome</keyword>
<dbReference type="PANTHER" id="PTHR12015">
    <property type="entry name" value="SMALL INDUCIBLE CYTOKINE A"/>
    <property type="match status" value="1"/>
</dbReference>
<dbReference type="Gene3D" id="2.40.50.40">
    <property type="match status" value="1"/>
</dbReference>
<name>A0A3B4VCQ6_SERDU</name>
<dbReference type="SMART" id="SM00199">
    <property type="entry name" value="SCY"/>
    <property type="match status" value="1"/>
</dbReference>
<dbReference type="GeneID" id="111224875"/>
<dbReference type="GeneTree" id="ENSGT01030000235215"/>
<proteinExistence type="predicted"/>
<dbReference type="RefSeq" id="XP_022605285.1">
    <property type="nucleotide sequence ID" value="XM_022749564.1"/>
</dbReference>
<protein>
    <submittedName>
        <fullName evidence="4">C-C motif chemokine 5-like</fullName>
    </submittedName>
</protein>
<dbReference type="Ensembl" id="ENSSDUT00000028186.1">
    <property type="protein sequence ID" value="ENSSDUP00000027700.1"/>
    <property type="gene ID" value="ENSSDUG00000020031.1"/>
</dbReference>
<evidence type="ECO:0000313" key="5">
    <source>
        <dbReference type="Proteomes" id="UP000261420"/>
    </source>
</evidence>
<dbReference type="Pfam" id="PF00048">
    <property type="entry name" value="IL8"/>
    <property type="match status" value="1"/>
</dbReference>
<reference evidence="4" key="1">
    <citation type="submission" date="2025-08" db="UniProtKB">
        <authorList>
            <consortium name="Ensembl"/>
        </authorList>
    </citation>
    <scope>IDENTIFICATION</scope>
</reference>
<dbReference type="SUPFAM" id="SSF54117">
    <property type="entry name" value="Interleukin 8-like chemokines"/>
    <property type="match status" value="1"/>
</dbReference>
<dbReference type="KEGG" id="sdu:111224875"/>
<dbReference type="GO" id="GO:0006955">
    <property type="term" value="P:immune response"/>
    <property type="evidence" value="ECO:0007669"/>
    <property type="project" value="InterPro"/>
</dbReference>
<feature type="signal peptide" evidence="2">
    <location>
        <begin position="1"/>
        <end position="21"/>
    </location>
</feature>
<reference evidence="4" key="2">
    <citation type="submission" date="2025-09" db="UniProtKB">
        <authorList>
            <consortium name="Ensembl"/>
        </authorList>
    </citation>
    <scope>IDENTIFICATION</scope>
</reference>
<feature type="domain" description="Chemokine interleukin-8-like" evidence="3">
    <location>
        <begin position="31"/>
        <end position="89"/>
    </location>
</feature>
<keyword evidence="1" id="KW-0202">Cytokine</keyword>
<dbReference type="AlphaFoldDB" id="A0A3B4VCQ6"/>
<evidence type="ECO:0000256" key="2">
    <source>
        <dbReference type="SAM" id="SignalP"/>
    </source>
</evidence>
<dbReference type="GO" id="GO:0005615">
    <property type="term" value="C:extracellular space"/>
    <property type="evidence" value="ECO:0007669"/>
    <property type="project" value="UniProtKB-KW"/>
</dbReference>
<accession>A0A3B4VCQ6</accession>
<evidence type="ECO:0000259" key="3">
    <source>
        <dbReference type="SMART" id="SM00199"/>
    </source>
</evidence>
<keyword evidence="2" id="KW-0732">Signal</keyword>
<dbReference type="PANTHER" id="PTHR12015:SF198">
    <property type="entry name" value="PLATELET BASIC PROTEIN"/>
    <property type="match status" value="1"/>
</dbReference>
<evidence type="ECO:0000256" key="1">
    <source>
        <dbReference type="ARBA" id="ARBA00022514"/>
    </source>
</evidence>
<dbReference type="Proteomes" id="UP000261420">
    <property type="component" value="Unplaced"/>
</dbReference>
<dbReference type="InterPro" id="IPR001811">
    <property type="entry name" value="Chemokine_IL8-like_dom"/>
</dbReference>
<dbReference type="InterPro" id="IPR039809">
    <property type="entry name" value="Chemokine_b/g/d"/>
</dbReference>
<dbReference type="GO" id="GO:0008009">
    <property type="term" value="F:chemokine activity"/>
    <property type="evidence" value="ECO:0007669"/>
    <property type="project" value="InterPro"/>
</dbReference>
<evidence type="ECO:0000313" key="4">
    <source>
        <dbReference type="Ensembl" id="ENSSDUP00000027700.1"/>
    </source>
</evidence>
<organism evidence="4 5">
    <name type="scientific">Seriola dumerili</name>
    <name type="common">Greater amberjack</name>
    <name type="synonym">Caranx dumerili</name>
    <dbReference type="NCBI Taxonomy" id="41447"/>
    <lineage>
        <taxon>Eukaryota</taxon>
        <taxon>Metazoa</taxon>
        <taxon>Chordata</taxon>
        <taxon>Craniata</taxon>
        <taxon>Vertebrata</taxon>
        <taxon>Euteleostomi</taxon>
        <taxon>Actinopterygii</taxon>
        <taxon>Neopterygii</taxon>
        <taxon>Teleostei</taxon>
        <taxon>Neoteleostei</taxon>
        <taxon>Acanthomorphata</taxon>
        <taxon>Carangaria</taxon>
        <taxon>Carangiformes</taxon>
        <taxon>Carangidae</taxon>
        <taxon>Seriola</taxon>
    </lineage>
</organism>
<feature type="chain" id="PRO_5017193329" evidence="2">
    <location>
        <begin position="22"/>
        <end position="106"/>
    </location>
</feature>